<accession>A0A061S5N2</accession>
<proteinExistence type="predicted"/>
<dbReference type="AlphaFoldDB" id="A0A061S5N2"/>
<name>A0A061S5N2_9CHLO</name>
<dbReference type="EMBL" id="GBEZ01007110">
    <property type="protein sequence ID" value="JAC78324.1"/>
    <property type="molecule type" value="Transcribed_RNA"/>
</dbReference>
<organism evidence="1">
    <name type="scientific">Tetraselmis sp. GSL018</name>
    <dbReference type="NCBI Taxonomy" id="582737"/>
    <lineage>
        <taxon>Eukaryota</taxon>
        <taxon>Viridiplantae</taxon>
        <taxon>Chlorophyta</taxon>
        <taxon>core chlorophytes</taxon>
        <taxon>Chlorodendrophyceae</taxon>
        <taxon>Chlorodendrales</taxon>
        <taxon>Chlorodendraceae</taxon>
        <taxon>Tetraselmis</taxon>
    </lineage>
</organism>
<evidence type="ECO:0000313" key="1">
    <source>
        <dbReference type="EMBL" id="JAC78324.1"/>
    </source>
</evidence>
<sequence>CVCKLVPVRWPQNMHPVWVYKLSKAEHHCVSQLSSIKLNIKELRNTVMN</sequence>
<protein>
    <submittedName>
        <fullName evidence="1">Uncharacterized protein</fullName>
    </submittedName>
</protein>
<feature type="non-terminal residue" evidence="1">
    <location>
        <position position="1"/>
    </location>
</feature>
<reference evidence="1" key="1">
    <citation type="submission" date="2014-05" db="EMBL/GenBank/DDBJ databases">
        <title>The transcriptome of the halophilic microalga Tetraselmis sp. GSL018 isolated from the Great Salt Lake, Utah.</title>
        <authorList>
            <person name="Jinkerson R.E."/>
            <person name="D'Adamo S."/>
            <person name="Posewitz M.C."/>
        </authorList>
    </citation>
    <scope>NUCLEOTIDE SEQUENCE</scope>
    <source>
        <strain evidence="1">GSL018</strain>
    </source>
</reference>
<gene>
    <name evidence="1" type="ORF">TSPGSL018_15414</name>
</gene>